<dbReference type="Proteomes" id="UP001157418">
    <property type="component" value="Unassembled WGS sequence"/>
</dbReference>
<reference evidence="2 3" key="1">
    <citation type="submission" date="2022-01" db="EMBL/GenBank/DDBJ databases">
        <authorList>
            <person name="Xiong W."/>
            <person name="Schranz E."/>
        </authorList>
    </citation>
    <scope>NUCLEOTIDE SEQUENCE [LARGE SCALE GENOMIC DNA]</scope>
</reference>
<dbReference type="AlphaFoldDB" id="A0AAU9MJL4"/>
<name>A0AAU9MJL4_9ASTR</name>
<protein>
    <submittedName>
        <fullName evidence="2">Uncharacterized protein</fullName>
    </submittedName>
</protein>
<keyword evidence="3" id="KW-1185">Reference proteome</keyword>
<organism evidence="2 3">
    <name type="scientific">Lactuca virosa</name>
    <dbReference type="NCBI Taxonomy" id="75947"/>
    <lineage>
        <taxon>Eukaryota</taxon>
        <taxon>Viridiplantae</taxon>
        <taxon>Streptophyta</taxon>
        <taxon>Embryophyta</taxon>
        <taxon>Tracheophyta</taxon>
        <taxon>Spermatophyta</taxon>
        <taxon>Magnoliopsida</taxon>
        <taxon>eudicotyledons</taxon>
        <taxon>Gunneridae</taxon>
        <taxon>Pentapetalae</taxon>
        <taxon>asterids</taxon>
        <taxon>campanulids</taxon>
        <taxon>Asterales</taxon>
        <taxon>Asteraceae</taxon>
        <taxon>Cichorioideae</taxon>
        <taxon>Cichorieae</taxon>
        <taxon>Lactucinae</taxon>
        <taxon>Lactuca</taxon>
    </lineage>
</organism>
<evidence type="ECO:0000313" key="3">
    <source>
        <dbReference type="Proteomes" id="UP001157418"/>
    </source>
</evidence>
<feature type="compositionally biased region" description="Basic residues" evidence="1">
    <location>
        <begin position="54"/>
        <end position="67"/>
    </location>
</feature>
<gene>
    <name evidence="2" type="ORF">LVIROSA_LOCUS14150</name>
</gene>
<evidence type="ECO:0000256" key="1">
    <source>
        <dbReference type="SAM" id="MobiDB-lite"/>
    </source>
</evidence>
<evidence type="ECO:0000313" key="2">
    <source>
        <dbReference type="EMBL" id="CAH1427120.1"/>
    </source>
</evidence>
<accession>A0AAU9MJL4</accession>
<dbReference type="EMBL" id="CAKMRJ010002223">
    <property type="protein sequence ID" value="CAH1427120.1"/>
    <property type="molecule type" value="Genomic_DNA"/>
</dbReference>
<feature type="region of interest" description="Disordered" evidence="1">
    <location>
        <begin position="1"/>
        <end position="22"/>
    </location>
</feature>
<comment type="caution">
    <text evidence="2">The sequence shown here is derived from an EMBL/GenBank/DDBJ whole genome shotgun (WGS) entry which is preliminary data.</text>
</comment>
<proteinExistence type="predicted"/>
<sequence>MAHKSRHSPERSGSFSPSFVRKPQIGRKGILICEIPVPVSPQTKKRRAEDMAKKISKKQKPQKKQRKLVLQEDSTDEEVVPDTPPEDTILGHSSPVRDLLD</sequence>
<feature type="region of interest" description="Disordered" evidence="1">
    <location>
        <begin position="38"/>
        <end position="101"/>
    </location>
</feature>